<dbReference type="OMA" id="YYSMELY"/>
<dbReference type="PANTHER" id="PTHR12560">
    <property type="entry name" value="LONGEVITY ASSURANCE FACTOR 1 LAG1"/>
    <property type="match status" value="1"/>
</dbReference>
<dbReference type="InterPro" id="IPR001356">
    <property type="entry name" value="HD"/>
</dbReference>
<dbReference type="CDD" id="cd00086">
    <property type="entry name" value="homeodomain"/>
    <property type="match status" value="1"/>
</dbReference>
<dbReference type="Ensembl" id="ENSOANT00000019223.3">
    <property type="protein sequence ID" value="ENSOANP00000019220.3"/>
    <property type="gene ID" value="ENSOANG00000012135.3"/>
</dbReference>
<dbReference type="AlphaFoldDB" id="F7DWP3"/>
<keyword evidence="7" id="KW-0256">Endoplasmic reticulum</keyword>
<keyword evidence="4" id="KW-0444">Lipid biosynthesis</keyword>
<dbReference type="FunCoup" id="F7DWP3">
    <property type="interactions" value="473"/>
</dbReference>
<dbReference type="Proteomes" id="UP000002279">
    <property type="component" value="Chromosome X1"/>
</dbReference>
<accession>F7DWP3</accession>
<evidence type="ECO:0000256" key="1">
    <source>
        <dbReference type="ARBA" id="ARBA00004477"/>
    </source>
</evidence>
<keyword evidence="8 16" id="KW-1133">Transmembrane helix</keyword>
<evidence type="ECO:0000256" key="7">
    <source>
        <dbReference type="ARBA" id="ARBA00022824"/>
    </source>
</evidence>
<keyword evidence="20" id="KW-1185">Reference proteome</keyword>
<dbReference type="InterPro" id="IPR009057">
    <property type="entry name" value="Homeodomain-like_sf"/>
</dbReference>
<evidence type="ECO:0000256" key="14">
    <source>
        <dbReference type="RuleBase" id="RU000682"/>
    </source>
</evidence>
<dbReference type="InterPro" id="IPR016439">
    <property type="entry name" value="Lag1/Lac1-like"/>
</dbReference>
<comment type="pathway">
    <text evidence="3">Sphingolipid metabolism.</text>
</comment>
<reference evidence="19" key="3">
    <citation type="submission" date="2025-09" db="UniProtKB">
        <authorList>
            <consortium name="Ensembl"/>
        </authorList>
    </citation>
    <scope>IDENTIFICATION</scope>
    <source>
        <strain evidence="19">Glennie</strain>
    </source>
</reference>
<feature type="transmembrane region" description="Helical" evidence="16">
    <location>
        <begin position="150"/>
        <end position="167"/>
    </location>
</feature>
<keyword evidence="6 13" id="KW-0812">Transmembrane</keyword>
<gene>
    <name evidence="19" type="primary">CERS4</name>
</gene>
<reference evidence="19" key="2">
    <citation type="submission" date="2025-08" db="UniProtKB">
        <authorList>
            <consortium name="Ensembl"/>
        </authorList>
    </citation>
    <scope>IDENTIFICATION</scope>
    <source>
        <strain evidence="19">Glennie</strain>
    </source>
</reference>
<name>F7DWP3_ORNAN</name>
<dbReference type="GO" id="GO:0046513">
    <property type="term" value="P:ceramide biosynthetic process"/>
    <property type="evidence" value="ECO:0000318"/>
    <property type="project" value="GO_Central"/>
</dbReference>
<feature type="transmembrane region" description="Helical" evidence="16">
    <location>
        <begin position="247"/>
        <end position="266"/>
    </location>
</feature>
<comment type="subcellular location">
    <subcellularLocation>
        <location evidence="1">Endoplasmic reticulum membrane</location>
        <topology evidence="1">Multi-pass membrane protein</topology>
    </subcellularLocation>
    <subcellularLocation>
        <location evidence="12 14">Nucleus</location>
    </subcellularLocation>
</comment>
<dbReference type="SUPFAM" id="SSF46689">
    <property type="entry name" value="Homeodomain-like"/>
    <property type="match status" value="1"/>
</dbReference>
<dbReference type="GO" id="GO:0005789">
    <property type="term" value="C:endoplasmic reticulum membrane"/>
    <property type="evidence" value="ECO:0007669"/>
    <property type="project" value="UniProtKB-SubCell"/>
</dbReference>
<dbReference type="GO" id="GO:0005634">
    <property type="term" value="C:nucleus"/>
    <property type="evidence" value="ECO:0007669"/>
    <property type="project" value="UniProtKB-SubCell"/>
</dbReference>
<dbReference type="GO" id="GO:0050291">
    <property type="term" value="F:sphingosine N-acyltransferase activity"/>
    <property type="evidence" value="ECO:0000318"/>
    <property type="project" value="GO_Central"/>
</dbReference>
<organism evidence="19 20">
    <name type="scientific">Ornithorhynchus anatinus</name>
    <name type="common">Duckbill platypus</name>
    <dbReference type="NCBI Taxonomy" id="9258"/>
    <lineage>
        <taxon>Eukaryota</taxon>
        <taxon>Metazoa</taxon>
        <taxon>Chordata</taxon>
        <taxon>Craniata</taxon>
        <taxon>Vertebrata</taxon>
        <taxon>Euteleostomi</taxon>
        <taxon>Mammalia</taxon>
        <taxon>Monotremata</taxon>
        <taxon>Ornithorhynchidae</taxon>
        <taxon>Ornithorhynchus</taxon>
    </lineage>
</organism>
<keyword evidence="12 14" id="KW-0371">Homeobox</keyword>
<feature type="domain" description="Homeobox" evidence="17">
    <location>
        <begin position="195"/>
        <end position="239"/>
    </location>
</feature>
<evidence type="ECO:0000256" key="16">
    <source>
        <dbReference type="SAM" id="Phobius"/>
    </source>
</evidence>
<evidence type="ECO:0000256" key="4">
    <source>
        <dbReference type="ARBA" id="ARBA00022516"/>
    </source>
</evidence>
<evidence type="ECO:0000256" key="11">
    <source>
        <dbReference type="ARBA" id="ARBA00049036"/>
    </source>
</evidence>
<dbReference type="FunFam" id="1.10.10.60:FF:000020">
    <property type="entry name" value="Ceramide synthase 5"/>
    <property type="match status" value="1"/>
</dbReference>
<dbReference type="Pfam" id="PF00046">
    <property type="entry name" value="Homeodomain"/>
    <property type="match status" value="1"/>
</dbReference>
<dbReference type="GeneTree" id="ENSGT01030000234515"/>
<feature type="domain" description="TLC" evidence="18">
    <location>
        <begin position="242"/>
        <end position="443"/>
    </location>
</feature>
<keyword evidence="5" id="KW-0808">Transferase</keyword>
<keyword evidence="10 13" id="KW-0472">Membrane</keyword>
<dbReference type="PROSITE" id="PS50071">
    <property type="entry name" value="HOMEOBOX_2"/>
    <property type="match status" value="1"/>
</dbReference>
<comment type="pathway">
    <text evidence="2">Lipid metabolism; sphingolipid metabolism.</text>
</comment>
<evidence type="ECO:0000313" key="19">
    <source>
        <dbReference type="Ensembl" id="ENSOANP00000019220.3"/>
    </source>
</evidence>
<keyword evidence="9" id="KW-0443">Lipid metabolism</keyword>
<evidence type="ECO:0000256" key="2">
    <source>
        <dbReference type="ARBA" id="ARBA00004760"/>
    </source>
</evidence>
<evidence type="ECO:0000256" key="9">
    <source>
        <dbReference type="ARBA" id="ARBA00023098"/>
    </source>
</evidence>
<dbReference type="GO" id="GO:0003677">
    <property type="term" value="F:DNA binding"/>
    <property type="evidence" value="ECO:0007669"/>
    <property type="project" value="UniProtKB-UniRule"/>
</dbReference>
<dbReference type="STRING" id="9258.ENSOANP00000019220"/>
<dbReference type="InterPro" id="IPR006634">
    <property type="entry name" value="TLC-dom"/>
</dbReference>
<dbReference type="SMART" id="SM00724">
    <property type="entry name" value="TLC"/>
    <property type="match status" value="1"/>
</dbReference>
<feature type="region of interest" description="Disordered" evidence="15">
    <location>
        <begin position="465"/>
        <end position="502"/>
    </location>
</feature>
<evidence type="ECO:0000313" key="20">
    <source>
        <dbReference type="Proteomes" id="UP000002279"/>
    </source>
</evidence>
<evidence type="ECO:0000256" key="15">
    <source>
        <dbReference type="SAM" id="MobiDB-lite"/>
    </source>
</evidence>
<evidence type="ECO:0000256" key="5">
    <source>
        <dbReference type="ARBA" id="ARBA00022679"/>
    </source>
</evidence>
<dbReference type="UniPathway" id="UPA00222"/>
<keyword evidence="12 14" id="KW-0539">Nucleus</keyword>
<sequence length="502" mass="58775">MAGLASPPLETPTRNQSQCHRWFQKADHRGEGVTGSRIRMLRLPDWVWKMTCRSAPRAGLWWASYSLSPLALLSDFWLRPDPLGYSRTRPFPGLPGSRSGQMGSASSRALSMLALLNKWFWKDEYWFPPGYSWADMKETDEIKYPQPQDLLMALPVAMVMVAVRYTFERFVGLPLSRLLGVRNQVRLKAPPNPVLEAFFLLQSKTPKEDQLLSLSRQCDLSVRQVERWFRCRRNQDRPCMTKKFCEASWRFAFYLCSFFGGLAVLHDKPWFVEPKLCWDNYPYQPLMPSLYWWYILELGFYVSLLLTLPLDVKRKDFKEQIIHHFVTITLMTFSYCANFLRIGTLVLLLHDVSDYLLEACKMFNYTQWRKVCDILFIIFALVFIVSRLVLYPTKVLYTTYYESMVTFKPFLGYYFFNGLLMVLQVLHIFWSYLILRMVYKFTIAGQMEKDERSDVEEVLTDDEREHLPNGADHLSSTSNNNYAPKSRAEGPRHLANGHLKAT</sequence>
<proteinExistence type="predicted"/>
<feature type="transmembrane region" description="Helical" evidence="16">
    <location>
        <begin position="291"/>
        <end position="310"/>
    </location>
</feature>
<dbReference type="InParanoid" id="F7DWP3"/>
<evidence type="ECO:0000256" key="6">
    <source>
        <dbReference type="ARBA" id="ARBA00022692"/>
    </source>
</evidence>
<feature type="transmembrane region" description="Helical" evidence="16">
    <location>
        <begin position="371"/>
        <end position="391"/>
    </location>
</feature>
<evidence type="ECO:0000256" key="10">
    <source>
        <dbReference type="ARBA" id="ARBA00023136"/>
    </source>
</evidence>
<dbReference type="PROSITE" id="PS50922">
    <property type="entry name" value="TLC"/>
    <property type="match status" value="1"/>
</dbReference>
<protein>
    <recommendedName>
        <fullName evidence="21">Ceramide synthase 4</fullName>
    </recommendedName>
</protein>
<evidence type="ECO:0000256" key="13">
    <source>
        <dbReference type="PROSITE-ProRule" id="PRU00205"/>
    </source>
</evidence>
<evidence type="ECO:0000259" key="17">
    <source>
        <dbReference type="PROSITE" id="PS50071"/>
    </source>
</evidence>
<dbReference type="Gene3D" id="1.10.10.60">
    <property type="entry name" value="Homeodomain-like"/>
    <property type="match status" value="1"/>
</dbReference>
<comment type="catalytic activity">
    <reaction evidence="11">
        <text>sphinganine + octadecanoyl-CoA = N-(octadecanoyl)-sphinganine + CoA + H(+)</text>
        <dbReference type="Rhea" id="RHEA:36547"/>
        <dbReference type="ChEBI" id="CHEBI:15378"/>
        <dbReference type="ChEBI" id="CHEBI:57287"/>
        <dbReference type="ChEBI" id="CHEBI:57394"/>
        <dbReference type="ChEBI" id="CHEBI:57817"/>
        <dbReference type="ChEBI" id="CHEBI:67033"/>
    </reaction>
    <physiologicalReaction direction="left-to-right" evidence="11">
        <dbReference type="Rhea" id="RHEA:36548"/>
    </physiologicalReaction>
</comment>
<dbReference type="Pfam" id="PF03798">
    <property type="entry name" value="TRAM_LAG1_CLN8"/>
    <property type="match status" value="1"/>
</dbReference>
<evidence type="ECO:0000256" key="8">
    <source>
        <dbReference type="ARBA" id="ARBA00022989"/>
    </source>
</evidence>
<evidence type="ECO:0008006" key="21">
    <source>
        <dbReference type="Google" id="ProtNLM"/>
    </source>
</evidence>
<dbReference type="HOGENOM" id="CLU_028277_1_1_1"/>
<dbReference type="PANTHER" id="PTHR12560:SF6">
    <property type="entry name" value="CERAMIDE SYNTHASE 4"/>
    <property type="match status" value="1"/>
</dbReference>
<evidence type="ECO:0000259" key="18">
    <source>
        <dbReference type="PROSITE" id="PS50922"/>
    </source>
</evidence>
<feature type="DNA-binding region" description="Homeobox" evidence="12">
    <location>
        <begin position="197"/>
        <end position="240"/>
    </location>
</feature>
<feature type="compositionally biased region" description="Polar residues" evidence="15">
    <location>
        <begin position="474"/>
        <end position="483"/>
    </location>
</feature>
<keyword evidence="12 14" id="KW-0238">DNA-binding</keyword>
<reference evidence="19 20" key="1">
    <citation type="journal article" date="2008" name="Nature">
        <title>Genome analysis of the platypus reveals unique signatures of evolution.</title>
        <authorList>
            <person name="Warren W.C."/>
            <person name="Hillier L.W."/>
            <person name="Marshall Graves J.A."/>
            <person name="Birney E."/>
            <person name="Ponting C.P."/>
            <person name="Grutzner F."/>
            <person name="Belov K."/>
            <person name="Miller W."/>
            <person name="Clarke L."/>
            <person name="Chinwalla A.T."/>
            <person name="Yang S.P."/>
            <person name="Heger A."/>
            <person name="Locke D.P."/>
            <person name="Miethke P."/>
            <person name="Waters P.D."/>
            <person name="Veyrunes F."/>
            <person name="Fulton L."/>
            <person name="Fulton B."/>
            <person name="Graves T."/>
            <person name="Wallis J."/>
            <person name="Puente X.S."/>
            <person name="Lopez-Otin C."/>
            <person name="Ordonez G.R."/>
            <person name="Eichler E.E."/>
            <person name="Chen L."/>
            <person name="Cheng Z."/>
            <person name="Deakin J.E."/>
            <person name="Alsop A."/>
            <person name="Thompson K."/>
            <person name="Kirby P."/>
            <person name="Papenfuss A.T."/>
            <person name="Wakefield M.J."/>
            <person name="Olender T."/>
            <person name="Lancet D."/>
            <person name="Huttley G.A."/>
            <person name="Smit A.F."/>
            <person name="Pask A."/>
            <person name="Temple-Smith P."/>
            <person name="Batzer M.A."/>
            <person name="Walker J.A."/>
            <person name="Konkel M.K."/>
            <person name="Harris R.S."/>
            <person name="Whittington C.M."/>
            <person name="Wong E.S."/>
            <person name="Gemmell N.J."/>
            <person name="Buschiazzo E."/>
            <person name="Vargas Jentzsch I.M."/>
            <person name="Merkel A."/>
            <person name="Schmitz J."/>
            <person name="Zemann A."/>
            <person name="Churakov G."/>
            <person name="Kriegs J.O."/>
            <person name="Brosius J."/>
            <person name="Murchison E.P."/>
            <person name="Sachidanandam R."/>
            <person name="Smith C."/>
            <person name="Hannon G.J."/>
            <person name="Tsend-Ayush E."/>
            <person name="McMillan D."/>
            <person name="Attenborough R."/>
            <person name="Rens W."/>
            <person name="Ferguson-Smith M."/>
            <person name="Lefevre C.M."/>
            <person name="Sharp J.A."/>
            <person name="Nicholas K.R."/>
            <person name="Ray D.A."/>
            <person name="Kube M."/>
            <person name="Reinhardt R."/>
            <person name="Pringle T.H."/>
            <person name="Taylor J."/>
            <person name="Jones R.C."/>
            <person name="Nixon B."/>
            <person name="Dacheux J.L."/>
            <person name="Niwa H."/>
            <person name="Sekita Y."/>
            <person name="Huang X."/>
            <person name="Stark A."/>
            <person name="Kheradpour P."/>
            <person name="Kellis M."/>
            <person name="Flicek P."/>
            <person name="Chen Y."/>
            <person name="Webber C."/>
            <person name="Hardison R."/>
            <person name="Nelson J."/>
            <person name="Hallsworth-Pepin K."/>
            <person name="Delehaunty K."/>
            <person name="Markovic C."/>
            <person name="Minx P."/>
            <person name="Feng Y."/>
            <person name="Kremitzki C."/>
            <person name="Mitreva M."/>
            <person name="Glasscock J."/>
            <person name="Wylie T."/>
            <person name="Wohldmann P."/>
            <person name="Thiru P."/>
            <person name="Nhan M.N."/>
            <person name="Pohl C.S."/>
            <person name="Smith S.M."/>
            <person name="Hou S."/>
            <person name="Nefedov M."/>
            <person name="de Jong P.J."/>
            <person name="Renfree M.B."/>
            <person name="Mardis E.R."/>
            <person name="Wilson R.K."/>
        </authorList>
    </citation>
    <scope>NUCLEOTIDE SEQUENCE [LARGE SCALE GENOMIC DNA]</scope>
    <source>
        <strain evidence="19 20">Glennie</strain>
    </source>
</reference>
<evidence type="ECO:0000256" key="12">
    <source>
        <dbReference type="PROSITE-ProRule" id="PRU00108"/>
    </source>
</evidence>
<feature type="transmembrane region" description="Helical" evidence="16">
    <location>
        <begin position="411"/>
        <end position="435"/>
    </location>
</feature>
<dbReference type="Bgee" id="ENSOANG00000012135">
    <property type="expression patterns" value="Expressed in liver and 8 other cell types or tissues"/>
</dbReference>
<evidence type="ECO:0000256" key="3">
    <source>
        <dbReference type="ARBA" id="ARBA00004991"/>
    </source>
</evidence>
<dbReference type="eggNOG" id="KOG1607">
    <property type="taxonomic scope" value="Eukaryota"/>
</dbReference>